<name>A0A6L5Z7D3_9RHOB</name>
<dbReference type="InterPro" id="IPR016181">
    <property type="entry name" value="Acyl_CoA_acyltransferase"/>
</dbReference>
<evidence type="ECO:0000313" key="2">
    <source>
        <dbReference type="EMBL" id="MSU91955.1"/>
    </source>
</evidence>
<dbReference type="EMBL" id="WIND01000030">
    <property type="protein sequence ID" value="MSU91955.1"/>
    <property type="molecule type" value="Genomic_DNA"/>
</dbReference>
<dbReference type="GO" id="GO:0016747">
    <property type="term" value="F:acyltransferase activity, transferring groups other than amino-acyl groups"/>
    <property type="evidence" value="ECO:0007669"/>
    <property type="project" value="InterPro"/>
</dbReference>
<dbReference type="CDD" id="cd04301">
    <property type="entry name" value="NAT_SF"/>
    <property type="match status" value="1"/>
</dbReference>
<dbReference type="Pfam" id="PF00583">
    <property type="entry name" value="Acetyltransf_1"/>
    <property type="match status" value="1"/>
</dbReference>
<accession>A0A6L5Z7D3</accession>
<dbReference type="SUPFAM" id="SSF55729">
    <property type="entry name" value="Acyl-CoA N-acyltransferases (Nat)"/>
    <property type="match status" value="1"/>
</dbReference>
<protein>
    <submittedName>
        <fullName evidence="2">GNAT family N-acetyltransferase</fullName>
    </submittedName>
</protein>
<dbReference type="AlphaFoldDB" id="A0A6L5Z7D3"/>
<evidence type="ECO:0000259" key="1">
    <source>
        <dbReference type="PROSITE" id="PS51186"/>
    </source>
</evidence>
<dbReference type="PROSITE" id="PS51186">
    <property type="entry name" value="GNAT"/>
    <property type="match status" value="1"/>
</dbReference>
<sequence>MGPLRRSEGRDRMSDAARREVEVTITYLEMAARPAFDRPSLPPGPPSALIAADRPPVWYFLALYDAVGRDYHWTDRFRQERAEVRGWIHDPAVTLYTLMRDGWPAGFFVLDTTGAGTCELAYFGLVPEAVGSGLGKYLLKTAVHLGWDRPGVEKLTVETCTLDHPRALGLYQSCGFTPVAQALKTRAIDEQDR</sequence>
<dbReference type="InterPro" id="IPR000182">
    <property type="entry name" value="GNAT_dom"/>
</dbReference>
<dbReference type="Gene3D" id="3.40.630.30">
    <property type="match status" value="1"/>
</dbReference>
<gene>
    <name evidence="2" type="ORF">GE300_20580</name>
</gene>
<keyword evidence="2" id="KW-0808">Transferase</keyword>
<comment type="caution">
    <text evidence="2">The sequence shown here is derived from an EMBL/GenBank/DDBJ whole genome shotgun (WGS) entry which is preliminary data.</text>
</comment>
<evidence type="ECO:0000313" key="3">
    <source>
        <dbReference type="Proteomes" id="UP000474957"/>
    </source>
</evidence>
<proteinExistence type="predicted"/>
<reference evidence="2 3" key="1">
    <citation type="submission" date="2019-10" db="EMBL/GenBank/DDBJ databases">
        <title>Cognatihalovulum marinum gen. nov. sp. nov., a new member of the family Rhodobacteraceae isolated from deep seawater of the Northwest Indian Ocean.</title>
        <authorList>
            <person name="Ruan C."/>
            <person name="Wang J."/>
            <person name="Zheng X."/>
            <person name="Song L."/>
            <person name="Zhu Y."/>
            <person name="Huang Y."/>
            <person name="Lu Z."/>
            <person name="Du W."/>
            <person name="Huang L."/>
            <person name="Dai X."/>
        </authorList>
    </citation>
    <scope>NUCLEOTIDE SEQUENCE [LARGE SCALE GENOMIC DNA]</scope>
    <source>
        <strain evidence="2 3">2CG4</strain>
    </source>
</reference>
<dbReference type="Proteomes" id="UP000474957">
    <property type="component" value="Unassembled WGS sequence"/>
</dbReference>
<organism evidence="2 3">
    <name type="scientific">Halovulum marinum</name>
    <dbReference type="NCBI Taxonomy" id="2662447"/>
    <lineage>
        <taxon>Bacteria</taxon>
        <taxon>Pseudomonadati</taxon>
        <taxon>Pseudomonadota</taxon>
        <taxon>Alphaproteobacteria</taxon>
        <taxon>Rhodobacterales</taxon>
        <taxon>Paracoccaceae</taxon>
        <taxon>Halovulum</taxon>
    </lineage>
</organism>
<keyword evidence="3" id="KW-1185">Reference proteome</keyword>
<feature type="domain" description="N-acetyltransferase" evidence="1">
    <location>
        <begin position="48"/>
        <end position="193"/>
    </location>
</feature>